<comment type="subcellular location">
    <subcellularLocation>
        <location evidence="1">Endoplasmic reticulum membrane</location>
        <topology evidence="1">Multi-pass membrane protein</topology>
    </subcellularLocation>
    <subcellularLocation>
        <location evidence="2">Lipid droplet</location>
    </subcellularLocation>
</comment>
<dbReference type="InterPro" id="IPR029709">
    <property type="entry name" value="LDAF1"/>
</dbReference>
<dbReference type="OrthoDB" id="8019798at2759"/>
<dbReference type="RefSeq" id="XP_019613521.1">
    <property type="nucleotide sequence ID" value="XM_019757962.1"/>
</dbReference>
<evidence type="ECO:0000256" key="7">
    <source>
        <dbReference type="ARBA" id="ARBA00022989"/>
    </source>
</evidence>
<evidence type="ECO:0000256" key="10">
    <source>
        <dbReference type="SAM" id="Phobius"/>
    </source>
</evidence>
<feature type="transmembrane region" description="Helical" evidence="10">
    <location>
        <begin position="110"/>
        <end position="143"/>
    </location>
</feature>
<comment type="similarity">
    <text evidence="3">Belongs to the LDAF1 family.</text>
</comment>
<dbReference type="KEGG" id="bbel:109461582"/>
<keyword evidence="11" id="KW-1185">Reference proteome</keyword>
<evidence type="ECO:0000256" key="8">
    <source>
        <dbReference type="ARBA" id="ARBA00023136"/>
    </source>
</evidence>
<evidence type="ECO:0000313" key="11">
    <source>
        <dbReference type="Proteomes" id="UP000515135"/>
    </source>
</evidence>
<dbReference type="Pfam" id="PF16015">
    <property type="entry name" value="Promethin"/>
    <property type="match status" value="1"/>
</dbReference>
<sequence>MRTYISTLLEREDFCLTARYCQLKELTMGSESVGASLNDLKNRTHALVQRVYRRDQVQQSLQYANENPIPTMFLALVVAMGTVPFLIFLFFVLGSLIFTFSGFLVVEGFLLTTACLVLAGVLSGAAFVAILLTLTVSATWFVVSHGHEMFTTVRSHLQDHFKGTVETIPPGESSKPQQDKEEQEENEKLPNAA</sequence>
<evidence type="ECO:0000256" key="4">
    <source>
        <dbReference type="ARBA" id="ARBA00022677"/>
    </source>
</evidence>
<dbReference type="PANTHER" id="PTHR14275">
    <property type="entry name" value="PROMETHIN"/>
    <property type="match status" value="1"/>
</dbReference>
<keyword evidence="4" id="KW-0551">Lipid droplet</keyword>
<reference evidence="12" key="1">
    <citation type="submission" date="2025-08" db="UniProtKB">
        <authorList>
            <consortium name="RefSeq"/>
        </authorList>
    </citation>
    <scope>IDENTIFICATION</scope>
    <source>
        <tissue evidence="12">Gonad</tissue>
    </source>
</reference>
<dbReference type="Proteomes" id="UP000515135">
    <property type="component" value="Unplaced"/>
</dbReference>
<evidence type="ECO:0000256" key="2">
    <source>
        <dbReference type="ARBA" id="ARBA00004502"/>
    </source>
</evidence>
<evidence type="ECO:0000256" key="5">
    <source>
        <dbReference type="ARBA" id="ARBA00022692"/>
    </source>
</evidence>
<dbReference type="GeneID" id="109461582"/>
<keyword evidence="8 10" id="KW-0472">Membrane</keyword>
<gene>
    <name evidence="12" type="primary">LOC109461582</name>
</gene>
<evidence type="ECO:0000256" key="3">
    <source>
        <dbReference type="ARBA" id="ARBA00007618"/>
    </source>
</evidence>
<evidence type="ECO:0000256" key="6">
    <source>
        <dbReference type="ARBA" id="ARBA00022824"/>
    </source>
</evidence>
<evidence type="ECO:0000256" key="1">
    <source>
        <dbReference type="ARBA" id="ARBA00004477"/>
    </source>
</evidence>
<dbReference type="GO" id="GO:0005811">
    <property type="term" value="C:lipid droplet"/>
    <property type="evidence" value="ECO:0007669"/>
    <property type="project" value="UniProtKB-SubCell"/>
</dbReference>
<feature type="region of interest" description="Disordered" evidence="9">
    <location>
        <begin position="166"/>
        <end position="193"/>
    </location>
</feature>
<keyword evidence="5 10" id="KW-0812">Transmembrane</keyword>
<feature type="transmembrane region" description="Helical" evidence="10">
    <location>
        <begin position="73"/>
        <end position="98"/>
    </location>
</feature>
<dbReference type="AlphaFoldDB" id="A0A6P4Y9R8"/>
<dbReference type="PANTHER" id="PTHR14275:SF0">
    <property type="entry name" value="LIPID DROPLET ASSEMBLY FACTOR 1"/>
    <property type="match status" value="1"/>
</dbReference>
<keyword evidence="7 10" id="KW-1133">Transmembrane helix</keyword>
<protein>
    <submittedName>
        <fullName evidence="12">Uncharacterized protein LOC109461582</fullName>
    </submittedName>
</protein>
<evidence type="ECO:0000256" key="9">
    <source>
        <dbReference type="SAM" id="MobiDB-lite"/>
    </source>
</evidence>
<keyword evidence="6" id="KW-0256">Endoplasmic reticulum</keyword>
<organism evidence="11 12">
    <name type="scientific">Branchiostoma belcheri</name>
    <name type="common">Amphioxus</name>
    <dbReference type="NCBI Taxonomy" id="7741"/>
    <lineage>
        <taxon>Eukaryota</taxon>
        <taxon>Metazoa</taxon>
        <taxon>Chordata</taxon>
        <taxon>Cephalochordata</taxon>
        <taxon>Leptocardii</taxon>
        <taxon>Amphioxiformes</taxon>
        <taxon>Branchiostomatidae</taxon>
        <taxon>Branchiostoma</taxon>
    </lineage>
</organism>
<accession>A0A6P4Y9R8</accession>
<proteinExistence type="inferred from homology"/>
<name>A0A6P4Y9R8_BRABE</name>
<dbReference type="GO" id="GO:0005789">
    <property type="term" value="C:endoplasmic reticulum membrane"/>
    <property type="evidence" value="ECO:0007669"/>
    <property type="project" value="UniProtKB-SubCell"/>
</dbReference>
<evidence type="ECO:0000313" key="12">
    <source>
        <dbReference type="RefSeq" id="XP_019613521.1"/>
    </source>
</evidence>